<protein>
    <submittedName>
        <fullName evidence="6">Amidohydrolase 2</fullName>
    </submittedName>
</protein>
<reference evidence="6" key="1">
    <citation type="submission" date="2023-03" db="EMBL/GenBank/DDBJ databases">
        <title>Massive genome expansion in bonnet fungi (Mycena s.s.) driven by repeated elements and novel gene families across ecological guilds.</title>
        <authorList>
            <consortium name="Lawrence Berkeley National Laboratory"/>
            <person name="Harder C.B."/>
            <person name="Miyauchi S."/>
            <person name="Viragh M."/>
            <person name="Kuo A."/>
            <person name="Thoen E."/>
            <person name="Andreopoulos B."/>
            <person name="Lu D."/>
            <person name="Skrede I."/>
            <person name="Drula E."/>
            <person name="Henrissat B."/>
            <person name="Morin E."/>
            <person name="Kohler A."/>
            <person name="Barry K."/>
            <person name="LaButti K."/>
            <person name="Morin E."/>
            <person name="Salamov A."/>
            <person name="Lipzen A."/>
            <person name="Mereny Z."/>
            <person name="Hegedus B."/>
            <person name="Baldrian P."/>
            <person name="Stursova M."/>
            <person name="Weitz H."/>
            <person name="Taylor A."/>
            <person name="Grigoriev I.V."/>
            <person name="Nagy L.G."/>
            <person name="Martin F."/>
            <person name="Kauserud H."/>
        </authorList>
    </citation>
    <scope>NUCLEOTIDE SEQUENCE</scope>
    <source>
        <strain evidence="6">CBHHK173m</strain>
    </source>
</reference>
<gene>
    <name evidence="6" type="ORF">B0H15DRAFT_521990</name>
</gene>
<sequence>MIYQSWCIYVWSGLPMPLEPVMLFLCVLFAFAISTIPQTARVFVYGRQWNDTGKGTIIFEEAWTIPALIDQITKNAPPLGQTNAELQANLLDIHNQRLARMDANGVDYLVLSCATPCIQGISDQAAAEIMARDVNNQLAASIANNTVRFGGFASLAMHNATSAAQELQRAVLDLGFLGAMINDYQQSGPDDATLLFYDQPEYDVFWEMVTELDVPVYLHPRTNIAQIQALLYAHAPWLKAAAQEFADTLSTHVLGLCTNGVFDRFPKLRIIVGHLGERITSDLLRIDQQLARQLPVGMPMLRNVTSYWQTNLFETVSGNFATELLNFHANQIGLNRIMYSVDYPYVSMEDGQEWLNGLATNMSLSSEDLLALKRGLAVDVLGLNR</sequence>
<dbReference type="PANTHER" id="PTHR21240:SF31">
    <property type="entry name" value="AMIDOHYDROLASE FAMILY PROTEIN (AFU_ORTHOLOGUE AFUA_7G05840)"/>
    <property type="match status" value="1"/>
</dbReference>
<comment type="caution">
    <text evidence="6">The sequence shown here is derived from an EMBL/GenBank/DDBJ whole genome shotgun (WGS) entry which is preliminary data.</text>
</comment>
<dbReference type="EMBL" id="JARJCN010000062">
    <property type="protein sequence ID" value="KAJ7079119.1"/>
    <property type="molecule type" value="Genomic_DNA"/>
</dbReference>
<keyword evidence="7" id="KW-1185">Reference proteome</keyword>
<keyword evidence="2 3" id="KW-0456">Lyase</keyword>
<dbReference type="Proteomes" id="UP001222325">
    <property type="component" value="Unassembled WGS sequence"/>
</dbReference>
<dbReference type="Gene3D" id="3.20.20.140">
    <property type="entry name" value="Metal-dependent hydrolases"/>
    <property type="match status" value="1"/>
</dbReference>
<accession>A0AAD6XHC6</accession>
<evidence type="ECO:0000256" key="3">
    <source>
        <dbReference type="RuleBase" id="RU366045"/>
    </source>
</evidence>
<dbReference type="SUPFAM" id="SSF51556">
    <property type="entry name" value="Metallo-dependent hydrolases"/>
    <property type="match status" value="1"/>
</dbReference>
<keyword evidence="1 3" id="KW-0210">Decarboxylase</keyword>
<dbReference type="Pfam" id="PF04909">
    <property type="entry name" value="Amidohydro_2"/>
    <property type="match status" value="1"/>
</dbReference>
<evidence type="ECO:0000313" key="7">
    <source>
        <dbReference type="Proteomes" id="UP001222325"/>
    </source>
</evidence>
<dbReference type="GO" id="GO:0019748">
    <property type="term" value="P:secondary metabolic process"/>
    <property type="evidence" value="ECO:0007669"/>
    <property type="project" value="TreeGrafter"/>
</dbReference>
<dbReference type="InterPro" id="IPR006680">
    <property type="entry name" value="Amidohydro-rel"/>
</dbReference>
<feature type="domain" description="Amidohydrolase-related" evidence="5">
    <location>
        <begin position="118"/>
        <end position="359"/>
    </location>
</feature>
<name>A0AAD6XHC6_9AGAR</name>
<dbReference type="GO" id="GO:0016831">
    <property type="term" value="F:carboxy-lyase activity"/>
    <property type="evidence" value="ECO:0007669"/>
    <property type="project" value="UniProtKB-KW"/>
</dbReference>
<dbReference type="InterPro" id="IPR032465">
    <property type="entry name" value="ACMSD"/>
</dbReference>
<evidence type="ECO:0000313" key="6">
    <source>
        <dbReference type="EMBL" id="KAJ7079119.1"/>
    </source>
</evidence>
<organism evidence="6 7">
    <name type="scientific">Mycena belliarum</name>
    <dbReference type="NCBI Taxonomy" id="1033014"/>
    <lineage>
        <taxon>Eukaryota</taxon>
        <taxon>Fungi</taxon>
        <taxon>Dikarya</taxon>
        <taxon>Basidiomycota</taxon>
        <taxon>Agaricomycotina</taxon>
        <taxon>Agaricomycetes</taxon>
        <taxon>Agaricomycetidae</taxon>
        <taxon>Agaricales</taxon>
        <taxon>Marasmiineae</taxon>
        <taxon>Mycenaceae</taxon>
        <taxon>Mycena</taxon>
    </lineage>
</organism>
<feature type="transmembrane region" description="Helical" evidence="4">
    <location>
        <begin position="21"/>
        <end position="44"/>
    </location>
</feature>
<keyword evidence="4" id="KW-0472">Membrane</keyword>
<dbReference type="GO" id="GO:0005829">
    <property type="term" value="C:cytosol"/>
    <property type="evidence" value="ECO:0007669"/>
    <property type="project" value="TreeGrafter"/>
</dbReference>
<evidence type="ECO:0000256" key="2">
    <source>
        <dbReference type="ARBA" id="ARBA00023239"/>
    </source>
</evidence>
<evidence type="ECO:0000256" key="4">
    <source>
        <dbReference type="SAM" id="Phobius"/>
    </source>
</evidence>
<dbReference type="PANTHER" id="PTHR21240">
    <property type="entry name" value="2-AMINO-3-CARBOXYLMUCONATE-6-SEMIALDEHYDE DECARBOXYLASE"/>
    <property type="match status" value="1"/>
</dbReference>
<dbReference type="GO" id="GO:0016787">
    <property type="term" value="F:hydrolase activity"/>
    <property type="evidence" value="ECO:0007669"/>
    <property type="project" value="InterPro"/>
</dbReference>
<keyword evidence="4" id="KW-1133">Transmembrane helix</keyword>
<evidence type="ECO:0000259" key="5">
    <source>
        <dbReference type="Pfam" id="PF04909"/>
    </source>
</evidence>
<comment type="similarity">
    <text evidence="3">Belongs to the metallo-dependent hydrolases superfamily.</text>
</comment>
<proteinExistence type="inferred from homology"/>
<dbReference type="AlphaFoldDB" id="A0AAD6XHC6"/>
<evidence type="ECO:0000256" key="1">
    <source>
        <dbReference type="ARBA" id="ARBA00022793"/>
    </source>
</evidence>
<keyword evidence="4" id="KW-0812">Transmembrane</keyword>
<dbReference type="InterPro" id="IPR032466">
    <property type="entry name" value="Metal_Hydrolase"/>
</dbReference>